<dbReference type="SMR" id="B1MVR2"/>
<dbReference type="GO" id="GO:0003852">
    <property type="term" value="F:2-isopropylmalate synthase activity"/>
    <property type="evidence" value="ECO:0007669"/>
    <property type="project" value="UniProtKB-EC"/>
</dbReference>
<dbReference type="InterPro" id="IPR000891">
    <property type="entry name" value="PYR_CT"/>
</dbReference>
<protein>
    <recommendedName>
        <fullName evidence="3">2-isopropylmalate synthase</fullName>
        <ecNumber evidence="3">2.3.3.13</ecNumber>
    </recommendedName>
</protein>
<keyword evidence="8" id="KW-0100">Branched-chain amino acid biosynthesis</keyword>
<evidence type="ECO:0000256" key="5">
    <source>
        <dbReference type="ARBA" id="ARBA00022605"/>
    </source>
</evidence>
<dbReference type="HOGENOM" id="CLU_022158_3_1_9"/>
<dbReference type="PROSITE" id="PS00816">
    <property type="entry name" value="AIPM_HOMOCIT_SYNTH_2"/>
    <property type="match status" value="1"/>
</dbReference>
<dbReference type="InterPro" id="IPR013785">
    <property type="entry name" value="Aldolase_TIM"/>
</dbReference>
<keyword evidence="10" id="KW-0012">Acyltransferase</keyword>
<dbReference type="CDD" id="cd07940">
    <property type="entry name" value="DRE_TIM_IPMS"/>
    <property type="match status" value="1"/>
</dbReference>
<dbReference type="Pfam" id="PF22617">
    <property type="entry name" value="HCS_D2"/>
    <property type="match status" value="1"/>
</dbReference>
<evidence type="ECO:0000256" key="2">
    <source>
        <dbReference type="ARBA" id="ARBA00009396"/>
    </source>
</evidence>
<evidence type="ECO:0000256" key="7">
    <source>
        <dbReference type="ARBA" id="ARBA00023211"/>
    </source>
</evidence>
<gene>
    <name evidence="10" type="ordered locus">LCK_01492</name>
</gene>
<evidence type="ECO:0000259" key="9">
    <source>
        <dbReference type="PROSITE" id="PS50991"/>
    </source>
</evidence>
<dbReference type="Proteomes" id="UP000002166">
    <property type="component" value="Chromosome"/>
</dbReference>
<keyword evidence="7" id="KW-0464">Manganese</keyword>
<evidence type="ECO:0000256" key="6">
    <source>
        <dbReference type="ARBA" id="ARBA00022679"/>
    </source>
</evidence>
<dbReference type="PANTHER" id="PTHR10277">
    <property type="entry name" value="HOMOCITRATE SYNTHASE-RELATED"/>
    <property type="match status" value="1"/>
</dbReference>
<dbReference type="GO" id="GO:0009098">
    <property type="term" value="P:L-leucine biosynthetic process"/>
    <property type="evidence" value="ECO:0007669"/>
    <property type="project" value="UniProtKB-KW"/>
</dbReference>
<comment type="pathway">
    <text evidence="1">Amino-acid biosynthesis; L-leucine biosynthesis; L-leucine from 3-methyl-2-oxobutanoate: step 1/4.</text>
</comment>
<keyword evidence="6 10" id="KW-0808">Transferase</keyword>
<evidence type="ECO:0000313" key="10">
    <source>
        <dbReference type="EMBL" id="ACA83316.1"/>
    </source>
</evidence>
<dbReference type="FunFam" id="3.20.20.70:FF:000010">
    <property type="entry name" value="2-isopropylmalate synthase"/>
    <property type="match status" value="1"/>
</dbReference>
<feature type="domain" description="Pyruvate carboxyltransferase" evidence="9">
    <location>
        <begin position="11"/>
        <end position="273"/>
    </location>
</feature>
<dbReference type="InterPro" id="IPR054691">
    <property type="entry name" value="LeuA/HCS_post-cat"/>
</dbReference>
<evidence type="ECO:0000313" key="11">
    <source>
        <dbReference type="Proteomes" id="UP000002166"/>
    </source>
</evidence>
<sequence length="398" mass="44056">MTKGVKMTNQITFYDPTMRDGEQTIGVNFTIDEKIKLAQALEKYGVSAIEAGFPAASKKDFDAVVEISKVVHTAKVVGLARLVRQDIDAVVAATQQAKHPMIHVFIATSPVHRTYKLHMSPSEIIEKVISDIRYTKTMMSEIIFSPEDATRTEPEFLARVIQAAIESGATMINIPDTVGYATPYEYGELFEYLREHVRDFDQVTWATHTHNDLGMANANALAGIMHGATEIQGTINGIGERAGNVDIIEAAAAIYVRRQTFAKQTAIILEQSKHISDIVAQATHMPVAKNKPIMGRNAFAHESGIHQDGYLKNPETYEILRPEMVGTQASLPLGKLSGSHAVMNQLLSLGYHISRQDMVTILPIFKRIAEKTSTVSDQQMQDMMTMIQTNKMMGAIHE</sequence>
<dbReference type="Gene3D" id="1.10.238.260">
    <property type="match status" value="1"/>
</dbReference>
<dbReference type="InterPro" id="IPR002034">
    <property type="entry name" value="AIPM/Hcit_synth_CS"/>
</dbReference>
<dbReference type="Pfam" id="PF00682">
    <property type="entry name" value="HMGL-like"/>
    <property type="match status" value="1"/>
</dbReference>
<dbReference type="EMBL" id="DQ489736">
    <property type="protein sequence ID" value="ACA83316.1"/>
    <property type="molecule type" value="Genomic_DNA"/>
</dbReference>
<dbReference type="Gene3D" id="3.20.20.70">
    <property type="entry name" value="Aldolase class I"/>
    <property type="match status" value="1"/>
</dbReference>
<dbReference type="eggNOG" id="COG0119">
    <property type="taxonomic scope" value="Bacteria"/>
</dbReference>
<name>B1MVR2_LEUCK</name>
<evidence type="ECO:0000256" key="4">
    <source>
        <dbReference type="ARBA" id="ARBA00022430"/>
    </source>
</evidence>
<keyword evidence="4" id="KW-0432">Leucine biosynthesis</keyword>
<dbReference type="FunFam" id="1.10.238.260:FF:000001">
    <property type="entry name" value="2-isopropylmalate synthase"/>
    <property type="match status" value="1"/>
</dbReference>
<evidence type="ECO:0000256" key="8">
    <source>
        <dbReference type="ARBA" id="ARBA00023304"/>
    </source>
</evidence>
<dbReference type="EC" id="2.3.3.13" evidence="3"/>
<dbReference type="STRING" id="349519.LCK_01492"/>
<reference evidence="10 11" key="1">
    <citation type="journal article" date="2008" name="J. Bacteriol.">
        <title>Complete genome sequence of Leuconostoc citreum KM20.</title>
        <authorList>
            <person name="Kim J.F."/>
            <person name="Jeong H."/>
            <person name="Lee J.-S."/>
            <person name="Choi S.-H."/>
            <person name="Ha M."/>
            <person name="Hur C.-G."/>
            <person name="Kim J.-S."/>
            <person name="Lee S."/>
            <person name="Park H.-S."/>
            <person name="Park Y.-H."/>
            <person name="Oh T.K."/>
        </authorList>
    </citation>
    <scope>NUCLEOTIDE SEQUENCE [LARGE SCALE GENOMIC DNA]</scope>
    <source>
        <strain evidence="10 11">KM20</strain>
    </source>
</reference>
<organism evidence="10 11">
    <name type="scientific">Leuconostoc citreum (strain KM20)</name>
    <dbReference type="NCBI Taxonomy" id="349519"/>
    <lineage>
        <taxon>Bacteria</taxon>
        <taxon>Bacillati</taxon>
        <taxon>Bacillota</taxon>
        <taxon>Bacilli</taxon>
        <taxon>Lactobacillales</taxon>
        <taxon>Lactobacillaceae</taxon>
        <taxon>Leuconostoc</taxon>
    </lineage>
</organism>
<evidence type="ECO:0000256" key="1">
    <source>
        <dbReference type="ARBA" id="ARBA00004689"/>
    </source>
</evidence>
<dbReference type="KEGG" id="lci:LCK_01492"/>
<dbReference type="AlphaFoldDB" id="B1MVR2"/>
<dbReference type="InterPro" id="IPR050073">
    <property type="entry name" value="2-IPM_HCS-like"/>
</dbReference>
<dbReference type="PANTHER" id="PTHR10277:SF9">
    <property type="entry name" value="2-ISOPROPYLMALATE SYNTHASE 1, CHLOROPLASTIC-RELATED"/>
    <property type="match status" value="1"/>
</dbReference>
<accession>B1MVR2</accession>
<proteinExistence type="inferred from homology"/>
<keyword evidence="5" id="KW-0028">Amino-acid biosynthesis</keyword>
<evidence type="ECO:0000256" key="3">
    <source>
        <dbReference type="ARBA" id="ARBA00012973"/>
    </source>
</evidence>
<keyword evidence="11" id="KW-1185">Reference proteome</keyword>
<dbReference type="PROSITE" id="PS50991">
    <property type="entry name" value="PYR_CT"/>
    <property type="match status" value="1"/>
</dbReference>
<comment type="similarity">
    <text evidence="2">Belongs to the alpha-IPM synthase/homocitrate synthase family. LeuA type 1 subfamily.</text>
</comment>
<dbReference type="SUPFAM" id="SSF51569">
    <property type="entry name" value="Aldolase"/>
    <property type="match status" value="1"/>
</dbReference>